<protein>
    <submittedName>
        <fullName evidence="1">Uncharacterized protein</fullName>
    </submittedName>
</protein>
<dbReference type="Proteomes" id="UP000828048">
    <property type="component" value="Chromosome 2"/>
</dbReference>
<keyword evidence="2" id="KW-1185">Reference proteome</keyword>
<sequence>MEMSPGKYPTSSYDSYPPLFRPNNIPIHDLNRNNHSPTPIPDPNPDPIPVIVFQNLTGHDAVFEACRNWGVFRLVNHGIPDTLLNQVHDQADEVFSLRFNSKHALKSCAAMAYFWGTPALTPIGETIKRGPTLPTEMKWFEGFNLLMNQLSQLKVEDPVFDNFRLVLDEYGRHQSRLATAIFAAMAENLNFDRQQHETYLSPSSASMRAYRYLQCPLSMWGLDAHTDSSVFTILNHDEVGGFQVCKGDDEWIDVQTYICPSFTTPLKC</sequence>
<comment type="caution">
    <text evidence="1">The sequence shown here is derived from an EMBL/GenBank/DDBJ whole genome shotgun (WGS) entry which is preliminary data.</text>
</comment>
<proteinExistence type="predicted"/>
<name>A0ACB7WY91_9ERIC</name>
<evidence type="ECO:0000313" key="1">
    <source>
        <dbReference type="EMBL" id="KAH7833358.1"/>
    </source>
</evidence>
<reference evidence="1 2" key="1">
    <citation type="journal article" date="2021" name="Hortic Res">
        <title>High-quality reference genome and annotation aids understanding of berry development for evergreen blueberry (Vaccinium darrowii).</title>
        <authorList>
            <person name="Yu J."/>
            <person name="Hulse-Kemp A.M."/>
            <person name="Babiker E."/>
            <person name="Staton M."/>
        </authorList>
    </citation>
    <scope>NUCLEOTIDE SEQUENCE [LARGE SCALE GENOMIC DNA]</scope>
    <source>
        <strain evidence="2">cv. NJ 8807/NJ 8810</strain>
        <tissue evidence="1">Young leaf</tissue>
    </source>
</reference>
<organism evidence="1 2">
    <name type="scientific">Vaccinium darrowii</name>
    <dbReference type="NCBI Taxonomy" id="229202"/>
    <lineage>
        <taxon>Eukaryota</taxon>
        <taxon>Viridiplantae</taxon>
        <taxon>Streptophyta</taxon>
        <taxon>Embryophyta</taxon>
        <taxon>Tracheophyta</taxon>
        <taxon>Spermatophyta</taxon>
        <taxon>Magnoliopsida</taxon>
        <taxon>eudicotyledons</taxon>
        <taxon>Gunneridae</taxon>
        <taxon>Pentapetalae</taxon>
        <taxon>asterids</taxon>
        <taxon>Ericales</taxon>
        <taxon>Ericaceae</taxon>
        <taxon>Vaccinioideae</taxon>
        <taxon>Vaccinieae</taxon>
        <taxon>Vaccinium</taxon>
    </lineage>
</organism>
<accession>A0ACB7WY91</accession>
<dbReference type="EMBL" id="CM037152">
    <property type="protein sequence ID" value="KAH7833358.1"/>
    <property type="molecule type" value="Genomic_DNA"/>
</dbReference>
<evidence type="ECO:0000313" key="2">
    <source>
        <dbReference type="Proteomes" id="UP000828048"/>
    </source>
</evidence>
<gene>
    <name evidence="1" type="ORF">Vadar_005469</name>
</gene>